<dbReference type="EC" id="2.4.2.7" evidence="7"/>
<keyword evidence="8" id="KW-0963">Cytoplasm</keyword>
<dbReference type="HOGENOM" id="CLU_063339_1_1_1"/>
<dbReference type="GO" id="GO:0003999">
    <property type="term" value="F:adenine phosphoribosyltransferase activity"/>
    <property type="evidence" value="ECO:0007669"/>
    <property type="project" value="UniProtKB-EC"/>
</dbReference>
<dbReference type="Pfam" id="PF00156">
    <property type="entry name" value="Pribosyltran"/>
    <property type="match status" value="1"/>
</dbReference>
<dbReference type="PANTHER" id="PTHR32315">
    <property type="entry name" value="ADENINE PHOSPHORIBOSYLTRANSFERASE"/>
    <property type="match status" value="1"/>
</dbReference>
<feature type="compositionally biased region" description="Polar residues" evidence="12">
    <location>
        <begin position="1"/>
        <end position="27"/>
    </location>
</feature>
<keyword evidence="10" id="KW-0808">Transferase</keyword>
<comment type="pathway">
    <text evidence="4">Purine metabolism; AMP biosynthesis via salvage pathway; AMP from adenine: step 1/1.</text>
</comment>
<name>N1PWH8_DOTSN</name>
<dbReference type="CDD" id="cd06223">
    <property type="entry name" value="PRTases_typeI"/>
    <property type="match status" value="1"/>
</dbReference>
<dbReference type="NCBIfam" id="NF002636">
    <property type="entry name" value="PRK02304.1-5"/>
    <property type="match status" value="1"/>
</dbReference>
<evidence type="ECO:0000256" key="8">
    <source>
        <dbReference type="ARBA" id="ARBA00022490"/>
    </source>
</evidence>
<dbReference type="InterPro" id="IPR000836">
    <property type="entry name" value="PRTase_dom"/>
</dbReference>
<evidence type="ECO:0000259" key="13">
    <source>
        <dbReference type="Pfam" id="PF00156"/>
    </source>
</evidence>
<dbReference type="Gene3D" id="3.40.50.2020">
    <property type="match status" value="1"/>
</dbReference>
<reference evidence="15" key="1">
    <citation type="journal article" date="2012" name="PLoS Genet.">
        <title>The genomes of the fungal plant pathogens Cladosporium fulvum and Dothistroma septosporum reveal adaptation to different hosts and lifestyles but also signatures of common ancestry.</title>
        <authorList>
            <person name="de Wit P.J.G.M."/>
            <person name="van der Burgt A."/>
            <person name="Oekmen B."/>
            <person name="Stergiopoulos I."/>
            <person name="Abd-Elsalam K.A."/>
            <person name="Aerts A.L."/>
            <person name="Bahkali A.H."/>
            <person name="Beenen H.G."/>
            <person name="Chettri P."/>
            <person name="Cox M.P."/>
            <person name="Datema E."/>
            <person name="de Vries R.P."/>
            <person name="Dhillon B."/>
            <person name="Ganley A.R."/>
            <person name="Griffiths S.A."/>
            <person name="Guo Y."/>
            <person name="Hamelin R.C."/>
            <person name="Henrissat B."/>
            <person name="Kabir M.S."/>
            <person name="Jashni M.K."/>
            <person name="Kema G."/>
            <person name="Klaubauf S."/>
            <person name="Lapidus A."/>
            <person name="Levasseur A."/>
            <person name="Lindquist E."/>
            <person name="Mehrabi R."/>
            <person name="Ohm R.A."/>
            <person name="Owen T.J."/>
            <person name="Salamov A."/>
            <person name="Schwelm A."/>
            <person name="Schijlen E."/>
            <person name="Sun H."/>
            <person name="van den Burg H.A."/>
            <person name="van Ham R.C.H.J."/>
            <person name="Zhang S."/>
            <person name="Goodwin S.B."/>
            <person name="Grigoriev I.V."/>
            <person name="Collemare J."/>
            <person name="Bradshaw R.E."/>
        </authorList>
    </citation>
    <scope>NUCLEOTIDE SEQUENCE [LARGE SCALE GENOMIC DNA]</scope>
    <source>
        <strain evidence="15">NZE10 / CBS 128990</strain>
    </source>
</reference>
<feature type="region of interest" description="Disordered" evidence="12">
    <location>
        <begin position="1"/>
        <end position="77"/>
    </location>
</feature>
<organism evidence="14 15">
    <name type="scientific">Dothistroma septosporum (strain NZE10 / CBS 128990)</name>
    <name type="common">Red band needle blight fungus</name>
    <name type="synonym">Mycosphaerella pini</name>
    <dbReference type="NCBI Taxonomy" id="675120"/>
    <lineage>
        <taxon>Eukaryota</taxon>
        <taxon>Fungi</taxon>
        <taxon>Dikarya</taxon>
        <taxon>Ascomycota</taxon>
        <taxon>Pezizomycotina</taxon>
        <taxon>Dothideomycetes</taxon>
        <taxon>Dothideomycetidae</taxon>
        <taxon>Mycosphaerellales</taxon>
        <taxon>Mycosphaerellaceae</taxon>
        <taxon>Dothistroma</taxon>
    </lineage>
</organism>
<dbReference type="InterPro" id="IPR005764">
    <property type="entry name" value="Ade_phspho_trans"/>
</dbReference>
<evidence type="ECO:0000256" key="6">
    <source>
        <dbReference type="ARBA" id="ARBA00011738"/>
    </source>
</evidence>
<comment type="function">
    <text evidence="2">Catalyzes a salvage reaction resulting in the formation of AMP, that is energically less costly than de novo synthesis.</text>
</comment>
<comment type="similarity">
    <text evidence="5">Belongs to the purine/pyrimidine phosphoribosyltransferase family.</text>
</comment>
<evidence type="ECO:0000256" key="7">
    <source>
        <dbReference type="ARBA" id="ARBA00011893"/>
    </source>
</evidence>
<dbReference type="UniPathway" id="UPA00588">
    <property type="reaction ID" value="UER00646"/>
</dbReference>
<dbReference type="GO" id="GO:0006168">
    <property type="term" value="P:adenine salvage"/>
    <property type="evidence" value="ECO:0007669"/>
    <property type="project" value="InterPro"/>
</dbReference>
<feature type="domain" description="Phosphoribosyltransferase" evidence="13">
    <location>
        <begin position="123"/>
        <end position="233"/>
    </location>
</feature>
<dbReference type="GO" id="GO:0006166">
    <property type="term" value="P:purine ribonucleoside salvage"/>
    <property type="evidence" value="ECO:0007669"/>
    <property type="project" value="UniProtKB-KW"/>
</dbReference>
<dbReference type="GO" id="GO:0016208">
    <property type="term" value="F:AMP binding"/>
    <property type="evidence" value="ECO:0007669"/>
    <property type="project" value="TreeGrafter"/>
</dbReference>
<dbReference type="SUPFAM" id="SSF53271">
    <property type="entry name" value="PRTase-like"/>
    <property type="match status" value="1"/>
</dbReference>
<dbReference type="PANTHER" id="PTHR32315:SF3">
    <property type="entry name" value="ADENINE PHOSPHORIBOSYLTRANSFERASE"/>
    <property type="match status" value="1"/>
</dbReference>
<evidence type="ECO:0000313" key="15">
    <source>
        <dbReference type="Proteomes" id="UP000016933"/>
    </source>
</evidence>
<protein>
    <recommendedName>
        <fullName evidence="7">adenine phosphoribosyltransferase</fullName>
        <ecNumber evidence="7">2.4.2.7</ecNumber>
    </recommendedName>
</protein>
<dbReference type="Proteomes" id="UP000016933">
    <property type="component" value="Unassembled WGS sequence"/>
</dbReference>
<evidence type="ECO:0000256" key="5">
    <source>
        <dbReference type="ARBA" id="ARBA00008391"/>
    </source>
</evidence>
<sequence length="273" mass="29074">MSSDPSTFQSPDHTQVNQDTHTQTADNSYPLATADHPRSDKPDPTTSAKVPKLSHSHGATTTTVHDAAEGGQSSTVATSPSELARLKVKLIAGLREIPDFPEPGILFVDIMPLFANFDLHGALIRALELKVVESFKKAKIDVIVGLDARGFLFGPSLALRIGASFVPMRKAGKLPGDVVKSTPFTKEYGADKPDIFEMQGDSIKKGQNVVIVDDIIATGGTAVAAGELVQKLGGILHGYIFLMEIEGLKGKDKLKAPTHLLLGKEDSTASEKP</sequence>
<dbReference type="InterPro" id="IPR050054">
    <property type="entry name" value="UPRTase/APRTase"/>
</dbReference>
<dbReference type="FunFam" id="3.40.50.2020:FF:000004">
    <property type="entry name" value="Adenine phosphoribosyltransferase"/>
    <property type="match status" value="1"/>
</dbReference>
<keyword evidence="15" id="KW-1185">Reference proteome</keyword>
<evidence type="ECO:0000256" key="12">
    <source>
        <dbReference type="SAM" id="MobiDB-lite"/>
    </source>
</evidence>
<comment type="subunit">
    <text evidence="6">Homodimer.</text>
</comment>
<comment type="catalytic activity">
    <reaction evidence="1">
        <text>AMP + diphosphate = 5-phospho-alpha-D-ribose 1-diphosphate + adenine</text>
        <dbReference type="Rhea" id="RHEA:16609"/>
        <dbReference type="ChEBI" id="CHEBI:16708"/>
        <dbReference type="ChEBI" id="CHEBI:33019"/>
        <dbReference type="ChEBI" id="CHEBI:58017"/>
        <dbReference type="ChEBI" id="CHEBI:456215"/>
        <dbReference type="EC" id="2.4.2.7"/>
    </reaction>
</comment>
<dbReference type="STRING" id="675120.N1PWH8"/>
<evidence type="ECO:0000256" key="2">
    <source>
        <dbReference type="ARBA" id="ARBA00003968"/>
    </source>
</evidence>
<keyword evidence="11" id="KW-0660">Purine salvage</keyword>
<evidence type="ECO:0000256" key="4">
    <source>
        <dbReference type="ARBA" id="ARBA00004659"/>
    </source>
</evidence>
<dbReference type="AlphaFoldDB" id="N1PWH8"/>
<dbReference type="OMA" id="QAYDLEY"/>
<dbReference type="GO" id="GO:0005737">
    <property type="term" value="C:cytoplasm"/>
    <property type="evidence" value="ECO:0007669"/>
    <property type="project" value="UniProtKB-SubCell"/>
</dbReference>
<dbReference type="eggNOG" id="KOG1712">
    <property type="taxonomic scope" value="Eukaryota"/>
</dbReference>
<comment type="subcellular location">
    <subcellularLocation>
        <location evidence="3">Cytoplasm</location>
    </subcellularLocation>
</comment>
<evidence type="ECO:0000256" key="1">
    <source>
        <dbReference type="ARBA" id="ARBA00000868"/>
    </source>
</evidence>
<dbReference type="EMBL" id="KB446537">
    <property type="protein sequence ID" value="EME46735.1"/>
    <property type="molecule type" value="Genomic_DNA"/>
</dbReference>
<dbReference type="GO" id="GO:0002055">
    <property type="term" value="F:adenine binding"/>
    <property type="evidence" value="ECO:0007669"/>
    <property type="project" value="TreeGrafter"/>
</dbReference>
<reference evidence="14 15" key="2">
    <citation type="journal article" date="2012" name="PLoS Pathog.">
        <title>Diverse lifestyles and strategies of plant pathogenesis encoded in the genomes of eighteen Dothideomycetes fungi.</title>
        <authorList>
            <person name="Ohm R.A."/>
            <person name="Feau N."/>
            <person name="Henrissat B."/>
            <person name="Schoch C.L."/>
            <person name="Horwitz B.A."/>
            <person name="Barry K.W."/>
            <person name="Condon B.J."/>
            <person name="Copeland A.C."/>
            <person name="Dhillon B."/>
            <person name="Glaser F."/>
            <person name="Hesse C.N."/>
            <person name="Kosti I."/>
            <person name="LaButti K."/>
            <person name="Lindquist E.A."/>
            <person name="Lucas S."/>
            <person name="Salamov A.A."/>
            <person name="Bradshaw R.E."/>
            <person name="Ciuffetti L."/>
            <person name="Hamelin R.C."/>
            <person name="Kema G.H.J."/>
            <person name="Lawrence C."/>
            <person name="Scott J.A."/>
            <person name="Spatafora J.W."/>
            <person name="Turgeon B.G."/>
            <person name="de Wit P.J.G.M."/>
            <person name="Zhong S."/>
            <person name="Goodwin S.B."/>
            <person name="Grigoriev I.V."/>
        </authorList>
    </citation>
    <scope>NUCLEOTIDE SEQUENCE [LARGE SCALE GENOMIC DNA]</scope>
    <source>
        <strain evidence="15">NZE10 / CBS 128990</strain>
    </source>
</reference>
<dbReference type="GO" id="GO:0044209">
    <property type="term" value="P:AMP salvage"/>
    <property type="evidence" value="ECO:0007669"/>
    <property type="project" value="UniProtKB-UniPathway"/>
</dbReference>
<proteinExistence type="inferred from homology"/>
<gene>
    <name evidence="14" type="ORF">DOTSEDRAFT_70664</name>
</gene>
<dbReference type="InterPro" id="IPR029057">
    <property type="entry name" value="PRTase-like"/>
</dbReference>
<evidence type="ECO:0000256" key="9">
    <source>
        <dbReference type="ARBA" id="ARBA00022676"/>
    </source>
</evidence>
<dbReference type="HAMAP" id="MF_00004">
    <property type="entry name" value="Aden_phosphoribosyltr"/>
    <property type="match status" value="1"/>
</dbReference>
<evidence type="ECO:0000256" key="3">
    <source>
        <dbReference type="ARBA" id="ARBA00004496"/>
    </source>
</evidence>
<evidence type="ECO:0000256" key="11">
    <source>
        <dbReference type="ARBA" id="ARBA00022726"/>
    </source>
</evidence>
<accession>N1PWH8</accession>
<evidence type="ECO:0000313" key="14">
    <source>
        <dbReference type="EMBL" id="EME46735.1"/>
    </source>
</evidence>
<keyword evidence="9" id="KW-0328">Glycosyltransferase</keyword>
<evidence type="ECO:0000256" key="10">
    <source>
        <dbReference type="ARBA" id="ARBA00022679"/>
    </source>
</evidence>
<dbReference type="OrthoDB" id="363185at2759"/>